<organism evidence="15 16">
    <name type="scientific">Sphingomonas corticis</name>
    <dbReference type="NCBI Taxonomy" id="2722791"/>
    <lineage>
        <taxon>Bacteria</taxon>
        <taxon>Pseudomonadati</taxon>
        <taxon>Pseudomonadota</taxon>
        <taxon>Alphaproteobacteria</taxon>
        <taxon>Sphingomonadales</taxon>
        <taxon>Sphingomonadaceae</taxon>
        <taxon>Sphingomonas</taxon>
    </lineage>
</organism>
<dbReference type="GO" id="GO:0008233">
    <property type="term" value="F:peptidase activity"/>
    <property type="evidence" value="ECO:0007669"/>
    <property type="project" value="UniProtKB-KW"/>
</dbReference>
<comment type="caution">
    <text evidence="15">The sequence shown here is derived from an EMBL/GenBank/DDBJ whole genome shotgun (WGS) entry which is preliminary data.</text>
</comment>
<dbReference type="InterPro" id="IPR008915">
    <property type="entry name" value="Peptidase_M50"/>
</dbReference>
<evidence type="ECO:0000256" key="10">
    <source>
        <dbReference type="ARBA" id="ARBA00022989"/>
    </source>
</evidence>
<evidence type="ECO:0000256" key="4">
    <source>
        <dbReference type="ARBA" id="ARBA00022475"/>
    </source>
</evidence>
<reference evidence="15 16" key="1">
    <citation type="submission" date="2020-03" db="EMBL/GenBank/DDBJ databases">
        <authorList>
            <person name="Wang L."/>
            <person name="He N."/>
            <person name="Li Y."/>
            <person name="Fang Y."/>
            <person name="Zhang F."/>
        </authorList>
    </citation>
    <scope>NUCLEOTIDE SEQUENCE [LARGE SCALE GENOMIC DNA]</scope>
    <source>
        <strain evidence="15 16">36D10-4-7</strain>
    </source>
</reference>
<protein>
    <submittedName>
        <fullName evidence="15">Site-2 protease family protein</fullName>
    </submittedName>
</protein>
<dbReference type="PANTHER" id="PTHR35864">
    <property type="entry name" value="ZINC METALLOPROTEASE MJ0611-RELATED"/>
    <property type="match status" value="1"/>
</dbReference>
<evidence type="ECO:0000256" key="2">
    <source>
        <dbReference type="ARBA" id="ARBA00004651"/>
    </source>
</evidence>
<proteinExistence type="inferred from homology"/>
<dbReference type="Proteomes" id="UP000732399">
    <property type="component" value="Unassembled WGS sequence"/>
</dbReference>
<feature type="transmembrane region" description="Helical" evidence="13">
    <location>
        <begin position="54"/>
        <end position="74"/>
    </location>
</feature>
<keyword evidence="16" id="KW-1185">Reference proteome</keyword>
<dbReference type="GO" id="GO:0006508">
    <property type="term" value="P:proteolysis"/>
    <property type="evidence" value="ECO:0007669"/>
    <property type="project" value="UniProtKB-KW"/>
</dbReference>
<dbReference type="PANTHER" id="PTHR35864:SF1">
    <property type="entry name" value="ZINC METALLOPROTEASE YWHC-RELATED"/>
    <property type="match status" value="1"/>
</dbReference>
<evidence type="ECO:0000256" key="11">
    <source>
        <dbReference type="ARBA" id="ARBA00023049"/>
    </source>
</evidence>
<feature type="transmembrane region" description="Helical" evidence="13">
    <location>
        <begin position="94"/>
        <end position="119"/>
    </location>
</feature>
<feature type="transmembrane region" description="Helical" evidence="13">
    <location>
        <begin position="6"/>
        <end position="23"/>
    </location>
</feature>
<accession>A0ABX1CJ41</accession>
<evidence type="ECO:0000256" key="3">
    <source>
        <dbReference type="ARBA" id="ARBA00007931"/>
    </source>
</evidence>
<sequence length="229" mass="24160">MDPNGIIWSAAVWIIPLVIAIVFHEVAHGLAARALGDPTADELKRLSLNPLRHVDPIGTVVLPLMLAIAKAPVFGWAKPVPVDARRLANPRKGMLLVALAGPGSNLLLAFVGAVMLGVFASSVAVAPAGSAAAFLATNLVNFLIINVFLAIFNLIPLPPFDGGHVVAGLLPERLALQWDRLARFGFPLLIVLLLVLPALFPAANLVQRLVAPPAQALVEQYLKLASVFG</sequence>
<dbReference type="RefSeq" id="WP_168133563.1">
    <property type="nucleotide sequence ID" value="NZ_JAAVJH010000003.1"/>
</dbReference>
<keyword evidence="11" id="KW-0482">Metalloprotease</keyword>
<evidence type="ECO:0000256" key="8">
    <source>
        <dbReference type="ARBA" id="ARBA00022801"/>
    </source>
</evidence>
<evidence type="ECO:0000256" key="5">
    <source>
        <dbReference type="ARBA" id="ARBA00022670"/>
    </source>
</evidence>
<evidence type="ECO:0000313" key="16">
    <source>
        <dbReference type="Proteomes" id="UP000732399"/>
    </source>
</evidence>
<evidence type="ECO:0000313" key="15">
    <source>
        <dbReference type="EMBL" id="NJR78014.1"/>
    </source>
</evidence>
<feature type="transmembrane region" description="Helical" evidence="13">
    <location>
        <begin position="131"/>
        <end position="155"/>
    </location>
</feature>
<comment type="similarity">
    <text evidence="3">Belongs to the peptidase M50B family.</text>
</comment>
<dbReference type="CDD" id="cd06158">
    <property type="entry name" value="S2P-M50_like_1"/>
    <property type="match status" value="1"/>
</dbReference>
<evidence type="ECO:0000256" key="1">
    <source>
        <dbReference type="ARBA" id="ARBA00001947"/>
    </source>
</evidence>
<evidence type="ECO:0000256" key="6">
    <source>
        <dbReference type="ARBA" id="ARBA00022692"/>
    </source>
</evidence>
<dbReference type="InterPro" id="IPR052348">
    <property type="entry name" value="Metallopeptidase_M50B"/>
</dbReference>
<keyword evidence="10 13" id="KW-1133">Transmembrane helix</keyword>
<keyword evidence="9" id="KW-0862">Zinc</keyword>
<keyword evidence="5 15" id="KW-0645">Protease</keyword>
<dbReference type="Pfam" id="PF02163">
    <property type="entry name" value="Peptidase_M50"/>
    <property type="match status" value="1"/>
</dbReference>
<gene>
    <name evidence="15" type="ORF">HBH26_05210</name>
</gene>
<keyword evidence="12 13" id="KW-0472">Membrane</keyword>
<name>A0ABX1CJ41_9SPHN</name>
<keyword evidence="7" id="KW-0479">Metal-binding</keyword>
<keyword evidence="8" id="KW-0378">Hydrolase</keyword>
<comment type="subcellular location">
    <subcellularLocation>
        <location evidence="2">Cell membrane</location>
        <topology evidence="2">Multi-pass membrane protein</topology>
    </subcellularLocation>
</comment>
<dbReference type="InterPro" id="IPR044537">
    <property type="entry name" value="Rip2-like"/>
</dbReference>
<keyword evidence="6 13" id="KW-0812">Transmembrane</keyword>
<evidence type="ECO:0000256" key="12">
    <source>
        <dbReference type="ARBA" id="ARBA00023136"/>
    </source>
</evidence>
<feature type="domain" description="Peptidase M50" evidence="14">
    <location>
        <begin position="14"/>
        <end position="173"/>
    </location>
</feature>
<comment type="cofactor">
    <cofactor evidence="1">
        <name>Zn(2+)</name>
        <dbReference type="ChEBI" id="CHEBI:29105"/>
    </cofactor>
</comment>
<evidence type="ECO:0000259" key="14">
    <source>
        <dbReference type="Pfam" id="PF02163"/>
    </source>
</evidence>
<keyword evidence="4" id="KW-1003">Cell membrane</keyword>
<evidence type="ECO:0000256" key="7">
    <source>
        <dbReference type="ARBA" id="ARBA00022723"/>
    </source>
</evidence>
<evidence type="ECO:0000256" key="13">
    <source>
        <dbReference type="SAM" id="Phobius"/>
    </source>
</evidence>
<feature type="transmembrane region" description="Helical" evidence="13">
    <location>
        <begin position="184"/>
        <end position="206"/>
    </location>
</feature>
<evidence type="ECO:0000256" key="9">
    <source>
        <dbReference type="ARBA" id="ARBA00022833"/>
    </source>
</evidence>
<dbReference type="EMBL" id="JAAVJH010000003">
    <property type="protein sequence ID" value="NJR78014.1"/>
    <property type="molecule type" value="Genomic_DNA"/>
</dbReference>